<sequence>MPVKQSRPIEEGVSREREKPGEGKEASVGEKRRAQGGQRGVRDCGTASGETGSGVSFCSPSNGMERGCLSELRRVVPHQSTYKSGPVRQHALEERELGGAMGGDEEEEDHIKAAGMRALFRVEFHSLGKTRGKRHWVLCLDSETPRSSGGGGCVAVREAPLSHPSSLRSITPFDPQKKEKSTTHKRTNANASVQQEKPRRGL</sequence>
<evidence type="ECO:0000256" key="1">
    <source>
        <dbReference type="SAM" id="MobiDB-lite"/>
    </source>
</evidence>
<dbReference type="Proteomes" id="UP000314294">
    <property type="component" value="Unassembled WGS sequence"/>
</dbReference>
<gene>
    <name evidence="2" type="ORF">EYF80_010491</name>
</gene>
<feature type="region of interest" description="Disordered" evidence="1">
    <location>
        <begin position="147"/>
        <end position="202"/>
    </location>
</feature>
<protein>
    <submittedName>
        <fullName evidence="2">Uncharacterized protein</fullName>
    </submittedName>
</protein>
<keyword evidence="3" id="KW-1185">Reference proteome</keyword>
<dbReference type="AlphaFoldDB" id="A0A4Z2IMZ0"/>
<comment type="caution">
    <text evidence="2">The sequence shown here is derived from an EMBL/GenBank/DDBJ whole genome shotgun (WGS) entry which is preliminary data.</text>
</comment>
<feature type="region of interest" description="Disordered" evidence="1">
    <location>
        <begin position="1"/>
        <end position="62"/>
    </location>
</feature>
<organism evidence="2 3">
    <name type="scientific">Liparis tanakae</name>
    <name type="common">Tanaka's snailfish</name>
    <dbReference type="NCBI Taxonomy" id="230148"/>
    <lineage>
        <taxon>Eukaryota</taxon>
        <taxon>Metazoa</taxon>
        <taxon>Chordata</taxon>
        <taxon>Craniata</taxon>
        <taxon>Vertebrata</taxon>
        <taxon>Euteleostomi</taxon>
        <taxon>Actinopterygii</taxon>
        <taxon>Neopterygii</taxon>
        <taxon>Teleostei</taxon>
        <taxon>Neoteleostei</taxon>
        <taxon>Acanthomorphata</taxon>
        <taxon>Eupercaria</taxon>
        <taxon>Perciformes</taxon>
        <taxon>Cottioidei</taxon>
        <taxon>Cottales</taxon>
        <taxon>Liparidae</taxon>
        <taxon>Liparis</taxon>
    </lineage>
</organism>
<reference evidence="2 3" key="1">
    <citation type="submission" date="2019-03" db="EMBL/GenBank/DDBJ databases">
        <title>First draft genome of Liparis tanakae, snailfish: a comprehensive survey of snailfish specific genes.</title>
        <authorList>
            <person name="Kim W."/>
            <person name="Song I."/>
            <person name="Jeong J.-H."/>
            <person name="Kim D."/>
            <person name="Kim S."/>
            <person name="Ryu S."/>
            <person name="Song J.Y."/>
            <person name="Lee S.K."/>
        </authorList>
    </citation>
    <scope>NUCLEOTIDE SEQUENCE [LARGE SCALE GENOMIC DNA]</scope>
    <source>
        <tissue evidence="2">Muscle</tissue>
    </source>
</reference>
<proteinExistence type="predicted"/>
<feature type="compositionally biased region" description="Basic and acidic residues" evidence="1">
    <location>
        <begin position="7"/>
        <end position="33"/>
    </location>
</feature>
<feature type="region of interest" description="Disordered" evidence="1">
    <location>
        <begin position="79"/>
        <end position="109"/>
    </location>
</feature>
<feature type="compositionally biased region" description="Polar residues" evidence="1">
    <location>
        <begin position="48"/>
        <end position="62"/>
    </location>
</feature>
<name>A0A4Z2IMZ0_9TELE</name>
<evidence type="ECO:0000313" key="2">
    <source>
        <dbReference type="EMBL" id="TNN79246.1"/>
    </source>
</evidence>
<evidence type="ECO:0000313" key="3">
    <source>
        <dbReference type="Proteomes" id="UP000314294"/>
    </source>
</evidence>
<dbReference type="EMBL" id="SRLO01000066">
    <property type="protein sequence ID" value="TNN79246.1"/>
    <property type="molecule type" value="Genomic_DNA"/>
</dbReference>
<accession>A0A4Z2IMZ0</accession>